<feature type="compositionally biased region" description="Basic residues" evidence="1">
    <location>
        <begin position="1"/>
        <end position="10"/>
    </location>
</feature>
<feature type="compositionally biased region" description="Basic and acidic residues" evidence="1">
    <location>
        <begin position="26"/>
        <end position="35"/>
    </location>
</feature>
<evidence type="ECO:0000313" key="2">
    <source>
        <dbReference type="EMBL" id="CAL1382464.1"/>
    </source>
</evidence>
<organism evidence="2 3">
    <name type="scientific">Linum trigynum</name>
    <dbReference type="NCBI Taxonomy" id="586398"/>
    <lineage>
        <taxon>Eukaryota</taxon>
        <taxon>Viridiplantae</taxon>
        <taxon>Streptophyta</taxon>
        <taxon>Embryophyta</taxon>
        <taxon>Tracheophyta</taxon>
        <taxon>Spermatophyta</taxon>
        <taxon>Magnoliopsida</taxon>
        <taxon>eudicotyledons</taxon>
        <taxon>Gunneridae</taxon>
        <taxon>Pentapetalae</taxon>
        <taxon>rosids</taxon>
        <taxon>fabids</taxon>
        <taxon>Malpighiales</taxon>
        <taxon>Linaceae</taxon>
        <taxon>Linum</taxon>
    </lineage>
</organism>
<feature type="region of interest" description="Disordered" evidence="1">
    <location>
        <begin position="184"/>
        <end position="205"/>
    </location>
</feature>
<proteinExistence type="predicted"/>
<gene>
    <name evidence="2" type="ORF">LTRI10_LOCUS23786</name>
</gene>
<sequence length="205" mass="22631">MVDTRGKKKMKEVEPSRVTNRIVLRSRREEAENERRHARLVENPSPPPPVPFDLDRAFEGVDEYDCSDDNYDDFPDVNDAFFESNHPSAGGSSGPRLEPEAPFVSSSFSQFVHVRRGPRGRLLHDVAMLLGIPVGGDMVVGNESVKAQLCEMLRVEKLNEQSKPQLKSGGLVCVEAMQQVGSFRERDSEEWGSGAGLASPVLGGH</sequence>
<reference evidence="2 3" key="1">
    <citation type="submission" date="2024-04" db="EMBL/GenBank/DDBJ databases">
        <authorList>
            <person name="Fracassetti M."/>
        </authorList>
    </citation>
    <scope>NUCLEOTIDE SEQUENCE [LARGE SCALE GENOMIC DNA]</scope>
</reference>
<protein>
    <submittedName>
        <fullName evidence="2">Uncharacterized protein</fullName>
    </submittedName>
</protein>
<dbReference type="AlphaFoldDB" id="A0AAV2E9G5"/>
<feature type="region of interest" description="Disordered" evidence="1">
    <location>
        <begin position="1"/>
        <end position="52"/>
    </location>
</feature>
<name>A0AAV2E9G5_9ROSI</name>
<evidence type="ECO:0000313" key="3">
    <source>
        <dbReference type="Proteomes" id="UP001497516"/>
    </source>
</evidence>
<keyword evidence="3" id="KW-1185">Reference proteome</keyword>
<dbReference type="EMBL" id="OZ034817">
    <property type="protein sequence ID" value="CAL1382464.1"/>
    <property type="molecule type" value="Genomic_DNA"/>
</dbReference>
<evidence type="ECO:0000256" key="1">
    <source>
        <dbReference type="SAM" id="MobiDB-lite"/>
    </source>
</evidence>
<dbReference type="Proteomes" id="UP001497516">
    <property type="component" value="Chromosome 4"/>
</dbReference>
<accession>A0AAV2E9G5</accession>